<dbReference type="EMBL" id="HBUF01128072">
    <property type="protein sequence ID" value="CAG6643627.1"/>
    <property type="molecule type" value="Transcribed_RNA"/>
</dbReference>
<evidence type="ECO:0000313" key="1">
    <source>
        <dbReference type="EMBL" id="CAG6643627.1"/>
    </source>
</evidence>
<proteinExistence type="predicted"/>
<reference evidence="1" key="1">
    <citation type="submission" date="2021-05" db="EMBL/GenBank/DDBJ databases">
        <authorList>
            <person name="Alioto T."/>
            <person name="Alioto T."/>
            <person name="Gomez Garrido J."/>
        </authorList>
    </citation>
    <scope>NUCLEOTIDE SEQUENCE</scope>
</reference>
<dbReference type="AlphaFoldDB" id="A0A8D8R5M9"/>
<name>A0A8D8R5M9_9HEMI</name>
<sequence>MNTLGIKKNSSMIKKKKKKQYKRKNIYIKIIKNLLCPKSVLLFHPLATPNDTPLSSVLSQSLLYWLILYPLECCVDDVWGPLMDLGSACIQGDGFRRYPQCCIYEDV</sequence>
<protein>
    <submittedName>
        <fullName evidence="1">Uncharacterized protein</fullName>
    </submittedName>
</protein>
<accession>A0A8D8R5M9</accession>
<organism evidence="1">
    <name type="scientific">Cacopsylla melanoneura</name>
    <dbReference type="NCBI Taxonomy" id="428564"/>
    <lineage>
        <taxon>Eukaryota</taxon>
        <taxon>Metazoa</taxon>
        <taxon>Ecdysozoa</taxon>
        <taxon>Arthropoda</taxon>
        <taxon>Hexapoda</taxon>
        <taxon>Insecta</taxon>
        <taxon>Pterygota</taxon>
        <taxon>Neoptera</taxon>
        <taxon>Paraneoptera</taxon>
        <taxon>Hemiptera</taxon>
        <taxon>Sternorrhyncha</taxon>
        <taxon>Psylloidea</taxon>
        <taxon>Psyllidae</taxon>
        <taxon>Psyllinae</taxon>
        <taxon>Cacopsylla</taxon>
    </lineage>
</organism>